<organism evidence="1 2">
    <name type="scientific">Massilia antarctica</name>
    <dbReference type="NCBI Taxonomy" id="2765360"/>
    <lineage>
        <taxon>Bacteria</taxon>
        <taxon>Pseudomonadati</taxon>
        <taxon>Pseudomonadota</taxon>
        <taxon>Betaproteobacteria</taxon>
        <taxon>Burkholderiales</taxon>
        <taxon>Oxalobacteraceae</taxon>
        <taxon>Telluria group</taxon>
        <taxon>Massilia</taxon>
    </lineage>
</organism>
<reference evidence="1 2" key="1">
    <citation type="submission" date="2020-11" db="EMBL/GenBank/DDBJ databases">
        <authorList>
            <person name="Sun Q."/>
        </authorList>
    </citation>
    <scope>NUCLEOTIDE SEQUENCE [LARGE SCALE GENOMIC DNA]</scope>
    <source>
        <strain evidence="1 2">P8398</strain>
    </source>
</reference>
<evidence type="ECO:0008006" key="3">
    <source>
        <dbReference type="Google" id="ProtNLM"/>
    </source>
</evidence>
<gene>
    <name evidence="1" type="ORF">IV454_17130</name>
</gene>
<dbReference type="Proteomes" id="UP000662888">
    <property type="component" value="Chromosome"/>
</dbReference>
<accession>A0AA49A5F8</accession>
<dbReference type="EMBL" id="CP065053">
    <property type="protein sequence ID" value="QPI47341.1"/>
    <property type="molecule type" value="Genomic_DNA"/>
</dbReference>
<dbReference type="RefSeq" id="WP_206087059.1">
    <property type="nucleotide sequence ID" value="NZ_CP065053.1"/>
</dbReference>
<sequence length="89" mass="9243">MAGIIAAPAAQPLNGMAAYAALDPEGVTEMGANFGNCADAWAPDKYGRSTWMNTYAPTYALSSATSRAAPAGAQPVMIINRISLRRTPP</sequence>
<keyword evidence="2" id="KW-1185">Reference proteome</keyword>
<evidence type="ECO:0000313" key="1">
    <source>
        <dbReference type="EMBL" id="QPI47341.1"/>
    </source>
</evidence>
<protein>
    <recommendedName>
        <fullName evidence="3">DUF1566 domain-containing protein</fullName>
    </recommendedName>
</protein>
<proteinExistence type="predicted"/>
<name>A0AA49A5F8_9BURK</name>
<evidence type="ECO:0000313" key="2">
    <source>
        <dbReference type="Proteomes" id="UP000662888"/>
    </source>
</evidence>